<evidence type="ECO:0000313" key="5">
    <source>
        <dbReference type="Proteomes" id="UP000030746"/>
    </source>
</evidence>
<dbReference type="GO" id="GO:0005634">
    <property type="term" value="C:nucleus"/>
    <property type="evidence" value="ECO:0007669"/>
    <property type="project" value="TreeGrafter"/>
</dbReference>
<comment type="similarity">
    <text evidence="2">Belongs to the POMP/UMP1 family.</text>
</comment>
<dbReference type="OMA" id="PMRLAME"/>
<evidence type="ECO:0000256" key="1">
    <source>
        <dbReference type="ARBA" id="ARBA00023186"/>
    </source>
</evidence>
<dbReference type="Proteomes" id="UP000030746">
    <property type="component" value="Unassembled WGS sequence"/>
</dbReference>
<name>V3ZN53_LOTGI</name>
<dbReference type="CTD" id="20240997"/>
<accession>V3ZN53</accession>
<protein>
    <recommendedName>
        <fullName evidence="6">Proteasome maturation protein</fullName>
    </recommendedName>
</protein>
<evidence type="ECO:0000256" key="3">
    <source>
        <dbReference type="SAM" id="MobiDB-lite"/>
    </source>
</evidence>
<evidence type="ECO:0000256" key="2">
    <source>
        <dbReference type="ARBA" id="ARBA00043974"/>
    </source>
</evidence>
<dbReference type="HOGENOM" id="CLU_100687_3_0_1"/>
<evidence type="ECO:0000313" key="4">
    <source>
        <dbReference type="EMBL" id="ESO83850.1"/>
    </source>
</evidence>
<dbReference type="STRING" id="225164.V3ZN53"/>
<evidence type="ECO:0008006" key="6">
    <source>
        <dbReference type="Google" id="ProtNLM"/>
    </source>
</evidence>
<feature type="region of interest" description="Disordered" evidence="3">
    <location>
        <begin position="1"/>
        <end position="25"/>
    </location>
</feature>
<dbReference type="AlphaFoldDB" id="V3ZN53"/>
<keyword evidence="1" id="KW-0143">Chaperone</keyword>
<sequence length="137" mass="15619">MSFGYPTLRPQNDGDQPIKLPKGPYSVPETLTTGLKNARDTTPGHPLEYSEKHWAENQEAMDFMMLRNMQGIHMPLRLKMEQNITSKMQRLPCLPSSHVMLDTLTGRNTTVDFDDILNVRDEAEVLGHPHVLTSLKY</sequence>
<dbReference type="PANTHER" id="PTHR12828">
    <property type="entry name" value="PROTEASOME MATURATION PROTEIN UMP1"/>
    <property type="match status" value="1"/>
</dbReference>
<dbReference type="GO" id="GO:0043248">
    <property type="term" value="P:proteasome assembly"/>
    <property type="evidence" value="ECO:0007669"/>
    <property type="project" value="InterPro"/>
</dbReference>
<dbReference type="RefSeq" id="XP_009065429.1">
    <property type="nucleotide sequence ID" value="XM_009067181.1"/>
</dbReference>
<dbReference type="GO" id="GO:0005737">
    <property type="term" value="C:cytoplasm"/>
    <property type="evidence" value="ECO:0007669"/>
    <property type="project" value="TreeGrafter"/>
</dbReference>
<dbReference type="EMBL" id="KB203567">
    <property type="protein sequence ID" value="ESO83850.1"/>
    <property type="molecule type" value="Genomic_DNA"/>
</dbReference>
<dbReference type="InterPro" id="IPR008012">
    <property type="entry name" value="Ump1"/>
</dbReference>
<dbReference type="KEGG" id="lgi:LOTGIDRAFT_168894"/>
<proteinExistence type="inferred from homology"/>
<gene>
    <name evidence="4" type="ORF">LOTGIDRAFT_168894</name>
</gene>
<keyword evidence="5" id="KW-1185">Reference proteome</keyword>
<dbReference type="Pfam" id="PF05348">
    <property type="entry name" value="UMP1"/>
    <property type="match status" value="1"/>
</dbReference>
<organism evidence="4 5">
    <name type="scientific">Lottia gigantea</name>
    <name type="common">Giant owl limpet</name>
    <dbReference type="NCBI Taxonomy" id="225164"/>
    <lineage>
        <taxon>Eukaryota</taxon>
        <taxon>Metazoa</taxon>
        <taxon>Spiralia</taxon>
        <taxon>Lophotrochozoa</taxon>
        <taxon>Mollusca</taxon>
        <taxon>Gastropoda</taxon>
        <taxon>Patellogastropoda</taxon>
        <taxon>Lottioidea</taxon>
        <taxon>Lottiidae</taxon>
        <taxon>Lottia</taxon>
    </lineage>
</organism>
<reference evidence="4 5" key="1">
    <citation type="journal article" date="2013" name="Nature">
        <title>Insights into bilaterian evolution from three spiralian genomes.</title>
        <authorList>
            <person name="Simakov O."/>
            <person name="Marletaz F."/>
            <person name="Cho S.J."/>
            <person name="Edsinger-Gonzales E."/>
            <person name="Havlak P."/>
            <person name="Hellsten U."/>
            <person name="Kuo D.H."/>
            <person name="Larsson T."/>
            <person name="Lv J."/>
            <person name="Arendt D."/>
            <person name="Savage R."/>
            <person name="Osoegawa K."/>
            <person name="de Jong P."/>
            <person name="Grimwood J."/>
            <person name="Chapman J.A."/>
            <person name="Shapiro H."/>
            <person name="Aerts A."/>
            <person name="Otillar R.P."/>
            <person name="Terry A.Y."/>
            <person name="Boore J.L."/>
            <person name="Grigoriev I.V."/>
            <person name="Lindberg D.R."/>
            <person name="Seaver E.C."/>
            <person name="Weisblat D.A."/>
            <person name="Putnam N.H."/>
            <person name="Rokhsar D.S."/>
        </authorList>
    </citation>
    <scope>NUCLEOTIDE SEQUENCE [LARGE SCALE GENOMIC DNA]</scope>
</reference>
<dbReference type="OrthoDB" id="15001at2759"/>
<dbReference type="PANTHER" id="PTHR12828:SF3">
    <property type="entry name" value="PROTEASOME MATURATION PROTEIN"/>
    <property type="match status" value="1"/>
</dbReference>
<dbReference type="GeneID" id="20240997"/>